<feature type="compositionally biased region" description="Basic and acidic residues" evidence="13">
    <location>
        <begin position="14"/>
        <end position="33"/>
    </location>
</feature>
<dbReference type="GO" id="GO:0140938">
    <property type="term" value="F:histone H3 methyltransferase activity"/>
    <property type="evidence" value="ECO:0007669"/>
    <property type="project" value="UniProtKB-ARBA"/>
</dbReference>
<evidence type="ECO:0000313" key="18">
    <source>
        <dbReference type="EMBL" id="KAJ1522727.1"/>
    </source>
</evidence>
<dbReference type="FunFam" id="2.170.270.10:FF:000002">
    <property type="entry name" value="Histone-lysine N-methyltransferase"/>
    <property type="match status" value="1"/>
</dbReference>
<dbReference type="Pfam" id="PF00855">
    <property type="entry name" value="PWWP"/>
    <property type="match status" value="2"/>
</dbReference>
<feature type="domain" description="SET" evidence="14">
    <location>
        <begin position="1120"/>
        <end position="1237"/>
    </location>
</feature>
<keyword evidence="5" id="KW-0489">Methyltransferase</keyword>
<dbReference type="SMART" id="SM00293">
    <property type="entry name" value="PWWP"/>
    <property type="match status" value="2"/>
</dbReference>
<accession>A0AAV7XG39</accession>
<dbReference type="GO" id="GO:0016279">
    <property type="term" value="F:protein-lysine N-methyltransferase activity"/>
    <property type="evidence" value="ECO:0007669"/>
    <property type="project" value="UniProtKB-ARBA"/>
</dbReference>
<evidence type="ECO:0000256" key="13">
    <source>
        <dbReference type="SAM" id="MobiDB-lite"/>
    </source>
</evidence>
<organism evidence="18 19">
    <name type="scientific">Megalurothrips usitatus</name>
    <name type="common">bean blossom thrips</name>
    <dbReference type="NCBI Taxonomy" id="439358"/>
    <lineage>
        <taxon>Eukaryota</taxon>
        <taxon>Metazoa</taxon>
        <taxon>Ecdysozoa</taxon>
        <taxon>Arthropoda</taxon>
        <taxon>Hexapoda</taxon>
        <taxon>Insecta</taxon>
        <taxon>Pterygota</taxon>
        <taxon>Neoptera</taxon>
        <taxon>Paraneoptera</taxon>
        <taxon>Thysanoptera</taxon>
        <taxon>Terebrantia</taxon>
        <taxon>Thripoidea</taxon>
        <taxon>Thripidae</taxon>
        <taxon>Megalurothrips</taxon>
    </lineage>
</organism>
<dbReference type="InterPro" id="IPR013083">
    <property type="entry name" value="Znf_RING/FYVE/PHD"/>
</dbReference>
<dbReference type="CDD" id="cd15567">
    <property type="entry name" value="PHD4_NSD"/>
    <property type="match status" value="1"/>
</dbReference>
<dbReference type="PROSITE" id="PS50868">
    <property type="entry name" value="POST_SET"/>
    <property type="match status" value="1"/>
</dbReference>
<dbReference type="SUPFAM" id="SSF57903">
    <property type="entry name" value="FYVE/PHD zinc finger"/>
    <property type="match status" value="2"/>
</dbReference>
<dbReference type="Gene3D" id="3.30.40.10">
    <property type="entry name" value="Zinc/RING finger domain, C3HC4 (zinc finger)"/>
    <property type="match status" value="3"/>
</dbReference>
<feature type="region of interest" description="Disordered" evidence="13">
    <location>
        <begin position="633"/>
        <end position="663"/>
    </location>
</feature>
<evidence type="ECO:0008006" key="20">
    <source>
        <dbReference type="Google" id="ProtNLM"/>
    </source>
</evidence>
<dbReference type="PROSITE" id="PS50280">
    <property type="entry name" value="SET"/>
    <property type="match status" value="1"/>
</dbReference>
<dbReference type="CDD" id="cd15566">
    <property type="entry name" value="PHD3_NSD"/>
    <property type="match status" value="1"/>
</dbReference>
<evidence type="ECO:0000256" key="8">
    <source>
        <dbReference type="ARBA" id="ARBA00022723"/>
    </source>
</evidence>
<dbReference type="CDD" id="cd05838">
    <property type="entry name" value="PWWP_NSD_rpt2"/>
    <property type="match status" value="1"/>
</dbReference>
<feature type="domain" description="PWWP" evidence="15">
    <location>
        <begin position="219"/>
        <end position="282"/>
    </location>
</feature>
<protein>
    <recommendedName>
        <fullName evidence="20">Histone-lysine N-methyltransferase NSD2</fullName>
    </recommendedName>
</protein>
<dbReference type="PROSITE" id="PS51215">
    <property type="entry name" value="AWS"/>
    <property type="match status" value="1"/>
</dbReference>
<dbReference type="InterPro" id="IPR011011">
    <property type="entry name" value="Znf_FYVE_PHD"/>
</dbReference>
<dbReference type="InterPro" id="IPR046341">
    <property type="entry name" value="SET_dom_sf"/>
</dbReference>
<feature type="region of interest" description="Disordered" evidence="13">
    <location>
        <begin position="1822"/>
        <end position="1917"/>
    </location>
</feature>
<keyword evidence="4" id="KW-0597">Phosphoprotein</keyword>
<evidence type="ECO:0000259" key="14">
    <source>
        <dbReference type="PROSITE" id="PS50280"/>
    </source>
</evidence>
<evidence type="ECO:0000256" key="7">
    <source>
        <dbReference type="ARBA" id="ARBA00022691"/>
    </source>
</evidence>
<dbReference type="InterPro" id="IPR059153">
    <property type="entry name" value="NSD_PHD-1st"/>
</dbReference>
<keyword evidence="6" id="KW-0808">Transferase</keyword>
<feature type="compositionally biased region" description="Basic and acidic residues" evidence="13">
    <location>
        <begin position="43"/>
        <end position="60"/>
    </location>
</feature>
<dbReference type="SMART" id="SM00508">
    <property type="entry name" value="PostSET"/>
    <property type="match status" value="1"/>
</dbReference>
<evidence type="ECO:0000256" key="6">
    <source>
        <dbReference type="ARBA" id="ARBA00022679"/>
    </source>
</evidence>
<dbReference type="SMART" id="SM00249">
    <property type="entry name" value="PHD"/>
    <property type="match status" value="4"/>
</dbReference>
<feature type="domain" description="PWWP" evidence="15">
    <location>
        <begin position="933"/>
        <end position="995"/>
    </location>
</feature>
<dbReference type="SUPFAM" id="SSF63748">
    <property type="entry name" value="Tudor/PWWP/MBT"/>
    <property type="match status" value="2"/>
</dbReference>
<dbReference type="Proteomes" id="UP001075354">
    <property type="component" value="Chromosome 11"/>
</dbReference>
<feature type="region of interest" description="Disordered" evidence="13">
    <location>
        <begin position="711"/>
        <end position="734"/>
    </location>
</feature>
<dbReference type="SUPFAM" id="SSF82199">
    <property type="entry name" value="SET domain"/>
    <property type="match status" value="1"/>
</dbReference>
<dbReference type="PROSITE" id="PS50812">
    <property type="entry name" value="PWWP"/>
    <property type="match status" value="2"/>
</dbReference>
<keyword evidence="10" id="KW-0863">Zinc-finger</keyword>
<evidence type="ECO:0000256" key="3">
    <source>
        <dbReference type="ARBA" id="ARBA00022454"/>
    </source>
</evidence>
<feature type="compositionally biased region" description="Basic residues" evidence="13">
    <location>
        <begin position="1511"/>
        <end position="1520"/>
    </location>
</feature>
<comment type="caution">
    <text evidence="18">The sequence shown here is derived from an EMBL/GenBank/DDBJ whole genome shotgun (WGS) entry which is preliminary data.</text>
</comment>
<feature type="region of interest" description="Disordered" evidence="13">
    <location>
        <begin position="1693"/>
        <end position="1762"/>
    </location>
</feature>
<reference evidence="18" key="1">
    <citation type="submission" date="2022-12" db="EMBL/GenBank/DDBJ databases">
        <title>Chromosome-level genome assembly of the bean flower thrips Megalurothrips usitatus.</title>
        <authorList>
            <person name="Ma L."/>
            <person name="Liu Q."/>
            <person name="Li H."/>
            <person name="Cai W."/>
        </authorList>
    </citation>
    <scope>NUCLEOTIDE SEQUENCE</scope>
    <source>
        <strain evidence="18">Cailab_2022a</strain>
    </source>
</reference>
<name>A0AAV7XG39_9NEOP</name>
<evidence type="ECO:0000313" key="19">
    <source>
        <dbReference type="Proteomes" id="UP001075354"/>
    </source>
</evidence>
<keyword evidence="9" id="KW-0677">Repeat</keyword>
<dbReference type="PANTHER" id="PTHR22884">
    <property type="entry name" value="SET DOMAIN PROTEINS"/>
    <property type="match status" value="1"/>
</dbReference>
<keyword evidence="11" id="KW-0862">Zinc</keyword>
<proteinExistence type="predicted"/>
<evidence type="ECO:0000256" key="9">
    <source>
        <dbReference type="ARBA" id="ARBA00022737"/>
    </source>
</evidence>
<keyword evidence="3" id="KW-0158">Chromosome</keyword>
<keyword evidence="7" id="KW-0949">S-adenosyl-L-methionine</keyword>
<dbReference type="SMART" id="SM00317">
    <property type="entry name" value="SET"/>
    <property type="match status" value="1"/>
</dbReference>
<evidence type="ECO:0000256" key="2">
    <source>
        <dbReference type="ARBA" id="ARBA00004286"/>
    </source>
</evidence>
<dbReference type="InterPro" id="IPR050777">
    <property type="entry name" value="SET2_Histone-Lys_MeTrsfase"/>
</dbReference>
<dbReference type="GO" id="GO:0032259">
    <property type="term" value="P:methylation"/>
    <property type="evidence" value="ECO:0007669"/>
    <property type="project" value="UniProtKB-KW"/>
</dbReference>
<feature type="region of interest" description="Disordered" evidence="13">
    <location>
        <begin position="1"/>
        <end position="182"/>
    </location>
</feature>
<feature type="compositionally biased region" description="Acidic residues" evidence="13">
    <location>
        <begin position="714"/>
        <end position="725"/>
    </location>
</feature>
<evidence type="ECO:0000259" key="15">
    <source>
        <dbReference type="PROSITE" id="PS50812"/>
    </source>
</evidence>
<feature type="region of interest" description="Disordered" evidence="13">
    <location>
        <begin position="346"/>
        <end position="465"/>
    </location>
</feature>
<dbReference type="GO" id="GO:0005694">
    <property type="term" value="C:chromosome"/>
    <property type="evidence" value="ECO:0007669"/>
    <property type="project" value="UniProtKB-SubCell"/>
</dbReference>
<feature type="compositionally biased region" description="Acidic residues" evidence="13">
    <location>
        <begin position="356"/>
        <end position="374"/>
    </location>
</feature>
<dbReference type="SMART" id="SM00570">
    <property type="entry name" value="AWS"/>
    <property type="match status" value="1"/>
</dbReference>
<dbReference type="InterPro" id="IPR006560">
    <property type="entry name" value="AWS_dom"/>
</dbReference>
<dbReference type="InterPro" id="IPR055198">
    <property type="entry name" value="NSD_PHD"/>
</dbReference>
<evidence type="ECO:0000256" key="10">
    <source>
        <dbReference type="ARBA" id="ARBA00022771"/>
    </source>
</evidence>
<evidence type="ECO:0000256" key="1">
    <source>
        <dbReference type="ARBA" id="ARBA00004123"/>
    </source>
</evidence>
<sequence>MDLEEGKTSNGDSDENHAILETSEKIKGAHEENMDVSMEADDSSTHRNVDSTNTDEKTDQTESDLSINNQQESEVVSNKTLTEDVPNGNMPTEKTKKRRRSSAFNSSQEGSPNVTSRSSRTRKPKQDSEDFLPTDAVLGKSPKKGRKSVNATANPLPVSYDETSETANDLNGNMEDSAPEEVHGDVAEAADLGSDLKASVNVSEENGAAEEEITTEFQPGDLVWGRLGHHPFWPCIIINDPVDSIYFKTDGRGRLSYHVLFYGDNGKRSWVTSTMVLRFIGLTDFEMRVANITKEMRKNNPKWTSGFVIKPNRKDKWEAAVHEAEDVMPMTRDERLDAFLDSMRQMKGRKSKGPEDIQEVDDNGPEEGSVEGDSVDSPSSVQKKKLLSKLESPPTAKKKRGRPKKIDVSMNQSDLQTPEPVAKSTPGPGRGRKRKLLADEVTNGELSDDPDWKAQKKRKRKNKKNDKILENRAFNLFSDKLLDRVMDEHADMSVEDALKYLHLLWDRKDEDERNNFFYPRYMEMALNQKLEDENASSEDEPDDEQDGGVEEEIATATSADTAQEPNEDEQSVVIFKKKINLFRGFKMERVCQNCEKPGNTVRCRGPCAGVFHVECARGADNSVGLFRVVDDAEEKPKKRGRRKKVIPPVEVHKAPKSKTEKRHKKIYAEEETDSDLDYFDGEAAPEACDEDAVLRMIMGETSVIPEITILNREDSEEEQEEEEDHEEHKELFDGPLSVSTSGITDFRCGDCAVFRIPLCFVCGQATVPSGEDSDRIRCSVAHCGKHYHIECLKVPWPQAHYTTQNGVIQNLTCPQHVCHTCVSDNPRDKGRFTHEKLVRCVRCPTSYHYGNYCVPAGSEILTATQMICPRHYEPPKKGTHHINASWCFICSIGGSLICCDLCPSSFHVDCLKIKPPSGSYICEDCETGKFPLYNEVLWVKLGLYRWWPAVSLFPSEIPDNVMSLPHKLGEFAVRFLGTNDHYWIERGRCFAYHEGDSVQDGKKAAKSSMENSYQRGVKEANELHKAHKEMRSKIQSQSKPGSMKPPQYVKIKSNRPVGTVKILEVDTSNISPCDCNPKSDHPCSPDAECLNRLLLVECDPNTCPAGEKCENQCFEKRVYPSLAPCFTDGRGWGLKVLEDIKKGSFIIEYVGEVIDDDEYQRRLLKKHEEKDENYYFLTIDSTRIIDAGPKGNVSRFMNHSCLPNCETQKWTVAGDTRVGLFALCDISADTELTFNYNLESKGNDKKPCMCGAPVCSGFIGAKKNKLPQTDVKELSSTGKKKRRKPRVRNLIEDVCLLCDADREAGNLISCVNKECASKYHPICVGLTSNPQGKWLCPRHCCNLCSKKAQQWCSYCTESYCPTHIGSNLVSDPLHGDICETHQKNHLSRDDQKKKRDEERKRKEEEKMKLDEEKRKQYEEERAKRRSRREQINEEEAAKTKPSDLDDADSEVSTGSDGKPGKLCSVEELTMNSRLSTDDDLQENSKQNQSKIDQKLVINETAASEQSPEKVLKKRGRKKKVVPSEMNCSLPPEETTKEDGVKNLTQISTQNDQQTQDTGKSVEDEESHISSSCMDEIPEADPALDKFIVQTPAPIDDEQLPKSPETPLVKKIKVMSPKSEKAVSNEVSPSSITKRRRKPPMHKKDYINSLNLNLNSLKESTPEKSQVKKLVRNHKNGNFDREGLIGELQDLATGFASDDGQDSPKLVVKKASVRGGRGKSLSLVAVRSHTADSTTSDAVDAGSKGESSNHASPTVPDRLLESPPLTEVLSASQIFAMQKAKGLKVMPPNRRLSLAREQAFNARLGDEVSDKVERSGNGLKILKGRRLSAETSPGGKKTENLHGEVQQSGAVKRGRPVLSKVQDNGVSVDDDLEDKAESNSVPIPKQPQPHSMQSPPAKKIRAASPKKQSPGIGVSSLWNQDILNIMN</sequence>
<dbReference type="InterPro" id="IPR055197">
    <property type="entry name" value="PHDvar_NSD"/>
</dbReference>
<feature type="region of interest" description="Disordered" evidence="13">
    <location>
        <begin position="1382"/>
        <end position="1644"/>
    </location>
</feature>
<keyword evidence="12" id="KW-0539">Nucleus</keyword>
<evidence type="ECO:0000256" key="11">
    <source>
        <dbReference type="ARBA" id="ARBA00022833"/>
    </source>
</evidence>
<feature type="compositionally biased region" description="Polar residues" evidence="13">
    <location>
        <begin position="1542"/>
        <end position="1558"/>
    </location>
</feature>
<dbReference type="GO" id="GO:0008270">
    <property type="term" value="F:zinc ion binding"/>
    <property type="evidence" value="ECO:0007669"/>
    <property type="project" value="UniProtKB-KW"/>
</dbReference>
<dbReference type="Pfam" id="PF17907">
    <property type="entry name" value="AWS"/>
    <property type="match status" value="1"/>
</dbReference>
<dbReference type="Gene3D" id="2.170.270.10">
    <property type="entry name" value="SET domain"/>
    <property type="match status" value="1"/>
</dbReference>
<feature type="compositionally biased region" description="Basic residues" evidence="13">
    <location>
        <begin position="654"/>
        <end position="663"/>
    </location>
</feature>
<dbReference type="Pfam" id="PF23004">
    <property type="entry name" value="PHDvar_NSD"/>
    <property type="match status" value="1"/>
</dbReference>
<keyword evidence="19" id="KW-1185">Reference proteome</keyword>
<dbReference type="CDD" id="cd20144">
    <property type="entry name" value="PWWP_NSD_rpt1"/>
    <property type="match status" value="1"/>
</dbReference>
<evidence type="ECO:0000256" key="4">
    <source>
        <dbReference type="ARBA" id="ARBA00022553"/>
    </source>
</evidence>
<dbReference type="InterPro" id="IPR001965">
    <property type="entry name" value="Znf_PHD"/>
</dbReference>
<dbReference type="GO" id="GO:0005634">
    <property type="term" value="C:nucleus"/>
    <property type="evidence" value="ECO:0007669"/>
    <property type="project" value="UniProtKB-SubCell"/>
</dbReference>
<comment type="subcellular location">
    <subcellularLocation>
        <location evidence="2">Chromosome</location>
    </subcellularLocation>
    <subcellularLocation>
        <location evidence="1">Nucleus</location>
    </subcellularLocation>
</comment>
<dbReference type="InterPro" id="IPR019786">
    <property type="entry name" value="Zinc_finger_PHD-type_CS"/>
</dbReference>
<feature type="domain" description="Post-SET" evidence="16">
    <location>
        <begin position="1244"/>
        <end position="1260"/>
    </location>
</feature>
<dbReference type="Gene3D" id="2.30.30.140">
    <property type="match status" value="2"/>
</dbReference>
<feature type="compositionally biased region" description="Polar residues" evidence="13">
    <location>
        <begin position="63"/>
        <end position="80"/>
    </location>
</feature>
<dbReference type="InterPro" id="IPR001214">
    <property type="entry name" value="SET_dom"/>
</dbReference>
<feature type="compositionally biased region" description="Basic and acidic residues" evidence="13">
    <location>
        <begin position="1382"/>
        <end position="1443"/>
    </location>
</feature>
<dbReference type="Pfam" id="PF22908">
    <property type="entry name" value="PHD_NSD"/>
    <property type="match status" value="1"/>
</dbReference>
<feature type="compositionally biased region" description="Basic residues" evidence="13">
    <location>
        <begin position="455"/>
        <end position="464"/>
    </location>
</feature>
<dbReference type="CDD" id="cd19173">
    <property type="entry name" value="SET_NSD"/>
    <property type="match status" value="1"/>
</dbReference>
<dbReference type="Pfam" id="PF23011">
    <property type="entry name" value="PHD-1st_NSD"/>
    <property type="match status" value="1"/>
</dbReference>
<keyword evidence="8" id="KW-0479">Metal-binding</keyword>
<dbReference type="InterPro" id="IPR003616">
    <property type="entry name" value="Post-SET_dom"/>
</dbReference>
<evidence type="ECO:0000256" key="5">
    <source>
        <dbReference type="ARBA" id="ARBA00022603"/>
    </source>
</evidence>
<gene>
    <name evidence="18" type="ORF">ONE63_001887</name>
</gene>
<dbReference type="EMBL" id="JAPTSV010000011">
    <property type="protein sequence ID" value="KAJ1522727.1"/>
    <property type="molecule type" value="Genomic_DNA"/>
</dbReference>
<dbReference type="Pfam" id="PF00856">
    <property type="entry name" value="SET"/>
    <property type="match status" value="1"/>
</dbReference>
<dbReference type="PROSITE" id="PS01359">
    <property type="entry name" value="ZF_PHD_1"/>
    <property type="match status" value="1"/>
</dbReference>
<dbReference type="InterPro" id="IPR000313">
    <property type="entry name" value="PWWP_dom"/>
</dbReference>
<dbReference type="CDD" id="cd15565">
    <property type="entry name" value="PHD2_NSD"/>
    <property type="match status" value="1"/>
</dbReference>
<feature type="compositionally biased region" description="Polar residues" evidence="13">
    <location>
        <begin position="102"/>
        <end position="118"/>
    </location>
</feature>
<evidence type="ECO:0000259" key="17">
    <source>
        <dbReference type="PROSITE" id="PS51215"/>
    </source>
</evidence>
<evidence type="ECO:0000256" key="12">
    <source>
        <dbReference type="ARBA" id="ARBA00023242"/>
    </source>
</evidence>
<feature type="domain" description="AWS" evidence="17">
    <location>
        <begin position="1068"/>
        <end position="1118"/>
    </location>
</feature>
<evidence type="ECO:0000259" key="16">
    <source>
        <dbReference type="PROSITE" id="PS50868"/>
    </source>
</evidence>